<organism evidence="2 3">
    <name type="scientific">Elaeophora elaphi</name>
    <dbReference type="NCBI Taxonomy" id="1147741"/>
    <lineage>
        <taxon>Eukaryota</taxon>
        <taxon>Metazoa</taxon>
        <taxon>Ecdysozoa</taxon>
        <taxon>Nematoda</taxon>
        <taxon>Chromadorea</taxon>
        <taxon>Rhabditida</taxon>
        <taxon>Spirurina</taxon>
        <taxon>Spiruromorpha</taxon>
        <taxon>Filarioidea</taxon>
        <taxon>Onchocercidae</taxon>
        <taxon>Elaeophora</taxon>
    </lineage>
</organism>
<dbReference type="AlphaFoldDB" id="A0A0R3RZX3"/>
<keyword evidence="2" id="KW-1185">Reference proteome</keyword>
<evidence type="ECO:0000313" key="2">
    <source>
        <dbReference type="Proteomes" id="UP000050640"/>
    </source>
</evidence>
<evidence type="ECO:0000256" key="1">
    <source>
        <dbReference type="SAM" id="MobiDB-lite"/>
    </source>
</evidence>
<feature type="compositionally biased region" description="Polar residues" evidence="1">
    <location>
        <begin position="162"/>
        <end position="181"/>
    </location>
</feature>
<reference evidence="3" key="1">
    <citation type="submission" date="2017-02" db="UniProtKB">
        <authorList>
            <consortium name="WormBaseParasite"/>
        </authorList>
    </citation>
    <scope>IDENTIFICATION</scope>
</reference>
<protein>
    <submittedName>
        <fullName evidence="3">Uncharacterized protein</fullName>
    </submittedName>
</protein>
<dbReference type="WBParaSite" id="EEL_0000789601-mRNA-1">
    <property type="protein sequence ID" value="EEL_0000789601-mRNA-1"/>
    <property type="gene ID" value="EEL_0000789601"/>
</dbReference>
<sequence>MNFFTILRNVENDNRDQQRLLHHNCQMYHSLLMIIVDLDLSLRVNSISMLLNAVHCFIPQLTVLFLLIVESDQNAVDGGDVFAEPQWLPAQIPTDCTSELQRLLVTSAFANTTPVTTTEITVTNVTTMSNTATNSTNNAVKFRNNKNKAWNDELHRKIRANHGNSNTTDATFQPTSGSWNGHSGKRKETQSKKKFHGKIIKNNEIIRLCRIR</sequence>
<evidence type="ECO:0000313" key="3">
    <source>
        <dbReference type="WBParaSite" id="EEL_0000789601-mRNA-1"/>
    </source>
</evidence>
<accession>A0A0R3RZX3</accession>
<name>A0A0R3RZX3_9BILA</name>
<feature type="region of interest" description="Disordered" evidence="1">
    <location>
        <begin position="160"/>
        <end position="196"/>
    </location>
</feature>
<proteinExistence type="predicted"/>
<dbReference type="Proteomes" id="UP000050640">
    <property type="component" value="Unplaced"/>
</dbReference>